<evidence type="ECO:0000256" key="1">
    <source>
        <dbReference type="SAM" id="MobiDB-lite"/>
    </source>
</evidence>
<evidence type="ECO:0000256" key="2">
    <source>
        <dbReference type="SAM" id="SignalP"/>
    </source>
</evidence>
<keyword evidence="4" id="KW-1185">Reference proteome</keyword>
<dbReference type="EMBL" id="BPWL01000010">
    <property type="protein sequence ID" value="GJJ14469.1"/>
    <property type="molecule type" value="Genomic_DNA"/>
</dbReference>
<evidence type="ECO:0000313" key="4">
    <source>
        <dbReference type="Proteomes" id="UP001050691"/>
    </source>
</evidence>
<name>A0AAV5AP59_9AGAM</name>
<feature type="compositionally biased region" description="Polar residues" evidence="1">
    <location>
        <begin position="137"/>
        <end position="146"/>
    </location>
</feature>
<dbReference type="Proteomes" id="UP001050691">
    <property type="component" value="Unassembled WGS sequence"/>
</dbReference>
<gene>
    <name evidence="3" type="ORF">Clacol_008733</name>
</gene>
<comment type="caution">
    <text evidence="3">The sequence shown here is derived from an EMBL/GenBank/DDBJ whole genome shotgun (WGS) entry which is preliminary data.</text>
</comment>
<proteinExistence type="predicted"/>
<feature type="compositionally biased region" description="Basic and acidic residues" evidence="1">
    <location>
        <begin position="152"/>
        <end position="167"/>
    </location>
</feature>
<protein>
    <submittedName>
        <fullName evidence="3">Uncharacterized protein</fullName>
    </submittedName>
</protein>
<feature type="region of interest" description="Disordered" evidence="1">
    <location>
        <begin position="136"/>
        <end position="167"/>
    </location>
</feature>
<organism evidence="3 4">
    <name type="scientific">Clathrus columnatus</name>
    <dbReference type="NCBI Taxonomy" id="1419009"/>
    <lineage>
        <taxon>Eukaryota</taxon>
        <taxon>Fungi</taxon>
        <taxon>Dikarya</taxon>
        <taxon>Basidiomycota</taxon>
        <taxon>Agaricomycotina</taxon>
        <taxon>Agaricomycetes</taxon>
        <taxon>Phallomycetidae</taxon>
        <taxon>Phallales</taxon>
        <taxon>Clathraceae</taxon>
        <taxon>Clathrus</taxon>
    </lineage>
</organism>
<evidence type="ECO:0000313" key="3">
    <source>
        <dbReference type="EMBL" id="GJJ14469.1"/>
    </source>
</evidence>
<sequence>MTLALSITFLTAVILQFYDSHAPFFIRNGAIVISDVLAFIGQVHQAWGVWKLKKSVGLQSNGDIATIILKQGILRVFDLDCECQAGQHRKRLRQLPKHFPSFRISLLLICEFTLDLRRRNTINSISNPSALDLPTISFGSTQNDPVQSIRRAGVEETDNRDLTEETT</sequence>
<keyword evidence="2" id="KW-0732">Signal</keyword>
<reference evidence="3" key="1">
    <citation type="submission" date="2021-10" db="EMBL/GenBank/DDBJ databases">
        <title>De novo Genome Assembly of Clathrus columnatus (Basidiomycota, Fungi) Using Illumina and Nanopore Sequence Data.</title>
        <authorList>
            <person name="Ogiso-Tanaka E."/>
            <person name="Itagaki H."/>
            <person name="Hosoya T."/>
            <person name="Hosaka K."/>
        </authorList>
    </citation>
    <scope>NUCLEOTIDE SEQUENCE</scope>
    <source>
        <strain evidence="3">MO-923</strain>
    </source>
</reference>
<feature type="chain" id="PRO_5043517650" evidence="2">
    <location>
        <begin position="21"/>
        <end position="167"/>
    </location>
</feature>
<feature type="signal peptide" evidence="2">
    <location>
        <begin position="1"/>
        <end position="20"/>
    </location>
</feature>
<accession>A0AAV5AP59</accession>
<dbReference type="AlphaFoldDB" id="A0AAV5AP59"/>